<keyword evidence="4 7" id="KW-0812">Transmembrane</keyword>
<feature type="transmembrane region" description="Helical" evidence="7">
    <location>
        <begin position="263"/>
        <end position="286"/>
    </location>
</feature>
<dbReference type="Proteomes" id="UP000286931">
    <property type="component" value="Unassembled WGS sequence"/>
</dbReference>
<dbReference type="PROSITE" id="PS50928">
    <property type="entry name" value="ABC_TM1"/>
    <property type="match status" value="1"/>
</dbReference>
<name>A0A401Z2T4_9ACTN</name>
<dbReference type="EMBL" id="BIFH01000046">
    <property type="protein sequence ID" value="GCE01182.1"/>
    <property type="molecule type" value="Genomic_DNA"/>
</dbReference>
<feature type="transmembrane region" description="Helical" evidence="7">
    <location>
        <begin position="99"/>
        <end position="123"/>
    </location>
</feature>
<protein>
    <submittedName>
        <fullName evidence="9">Peptide ABC transporter permease</fullName>
    </submittedName>
</protein>
<feature type="transmembrane region" description="Helical" evidence="7">
    <location>
        <begin position="218"/>
        <end position="243"/>
    </location>
</feature>
<keyword evidence="3" id="KW-1003">Cell membrane</keyword>
<evidence type="ECO:0000256" key="7">
    <source>
        <dbReference type="RuleBase" id="RU363032"/>
    </source>
</evidence>
<evidence type="ECO:0000256" key="3">
    <source>
        <dbReference type="ARBA" id="ARBA00022475"/>
    </source>
</evidence>
<comment type="caution">
    <text evidence="9">The sequence shown here is derived from an EMBL/GenBank/DDBJ whole genome shotgun (WGS) entry which is preliminary data.</text>
</comment>
<dbReference type="Gene3D" id="1.10.3720.10">
    <property type="entry name" value="MetI-like"/>
    <property type="match status" value="1"/>
</dbReference>
<dbReference type="RefSeq" id="WP_126642835.1">
    <property type="nucleotide sequence ID" value="NZ_BIFH01000046.1"/>
</dbReference>
<feature type="transmembrane region" description="Helical" evidence="7">
    <location>
        <begin position="31"/>
        <end position="53"/>
    </location>
</feature>
<reference evidence="9 10" key="1">
    <citation type="submission" date="2018-12" db="EMBL/GenBank/DDBJ databases">
        <title>Draft genome sequence of Embleya hyalina NBRC 13850T.</title>
        <authorList>
            <person name="Komaki H."/>
            <person name="Hosoyama A."/>
            <person name="Kimura A."/>
            <person name="Ichikawa N."/>
            <person name="Tamura T."/>
        </authorList>
    </citation>
    <scope>NUCLEOTIDE SEQUENCE [LARGE SCALE GENOMIC DNA]</scope>
    <source>
        <strain evidence="9 10">NBRC 13850</strain>
    </source>
</reference>
<dbReference type="InterPro" id="IPR035906">
    <property type="entry name" value="MetI-like_sf"/>
</dbReference>
<accession>A0A401Z2T4</accession>
<keyword evidence="2 7" id="KW-0813">Transport</keyword>
<evidence type="ECO:0000256" key="2">
    <source>
        <dbReference type="ARBA" id="ARBA00022448"/>
    </source>
</evidence>
<dbReference type="PANTHER" id="PTHR43386:SF1">
    <property type="entry name" value="D,D-DIPEPTIDE TRANSPORT SYSTEM PERMEASE PROTEIN DDPC-RELATED"/>
    <property type="match status" value="1"/>
</dbReference>
<evidence type="ECO:0000313" key="9">
    <source>
        <dbReference type="EMBL" id="GCE01182.1"/>
    </source>
</evidence>
<dbReference type="PANTHER" id="PTHR43386">
    <property type="entry name" value="OLIGOPEPTIDE TRANSPORT SYSTEM PERMEASE PROTEIN APPC"/>
    <property type="match status" value="1"/>
</dbReference>
<dbReference type="InterPro" id="IPR000515">
    <property type="entry name" value="MetI-like"/>
</dbReference>
<dbReference type="Pfam" id="PF00528">
    <property type="entry name" value="BPD_transp_1"/>
    <property type="match status" value="1"/>
</dbReference>
<dbReference type="CDD" id="cd06261">
    <property type="entry name" value="TM_PBP2"/>
    <property type="match status" value="1"/>
</dbReference>
<dbReference type="GO" id="GO:0005886">
    <property type="term" value="C:plasma membrane"/>
    <property type="evidence" value="ECO:0007669"/>
    <property type="project" value="UniProtKB-SubCell"/>
</dbReference>
<evidence type="ECO:0000313" key="10">
    <source>
        <dbReference type="Proteomes" id="UP000286931"/>
    </source>
</evidence>
<keyword evidence="5 7" id="KW-1133">Transmembrane helix</keyword>
<keyword evidence="6 7" id="KW-0472">Membrane</keyword>
<evidence type="ECO:0000256" key="4">
    <source>
        <dbReference type="ARBA" id="ARBA00022692"/>
    </source>
</evidence>
<keyword evidence="10" id="KW-1185">Reference proteome</keyword>
<proteinExistence type="inferred from homology"/>
<organism evidence="9 10">
    <name type="scientific">Embleya hyalina</name>
    <dbReference type="NCBI Taxonomy" id="516124"/>
    <lineage>
        <taxon>Bacteria</taxon>
        <taxon>Bacillati</taxon>
        <taxon>Actinomycetota</taxon>
        <taxon>Actinomycetes</taxon>
        <taxon>Kitasatosporales</taxon>
        <taxon>Streptomycetaceae</taxon>
        <taxon>Embleya</taxon>
    </lineage>
</organism>
<dbReference type="OrthoDB" id="3531748at2"/>
<comment type="subcellular location">
    <subcellularLocation>
        <location evidence="1 7">Cell membrane</location>
        <topology evidence="1 7">Multi-pass membrane protein</topology>
    </subcellularLocation>
</comment>
<dbReference type="InterPro" id="IPR050366">
    <property type="entry name" value="BP-dependent_transpt_permease"/>
</dbReference>
<dbReference type="AlphaFoldDB" id="A0A401Z2T4"/>
<evidence type="ECO:0000259" key="8">
    <source>
        <dbReference type="PROSITE" id="PS50928"/>
    </source>
</evidence>
<dbReference type="SUPFAM" id="SSF161098">
    <property type="entry name" value="MetI-like"/>
    <property type="match status" value="1"/>
</dbReference>
<dbReference type="GO" id="GO:0055085">
    <property type="term" value="P:transmembrane transport"/>
    <property type="evidence" value="ECO:0007669"/>
    <property type="project" value="InterPro"/>
</dbReference>
<comment type="similarity">
    <text evidence="7">Belongs to the binding-protein-dependent transport system permease family.</text>
</comment>
<evidence type="ECO:0000256" key="1">
    <source>
        <dbReference type="ARBA" id="ARBA00004651"/>
    </source>
</evidence>
<evidence type="ECO:0000256" key="5">
    <source>
        <dbReference type="ARBA" id="ARBA00022989"/>
    </source>
</evidence>
<gene>
    <name evidence="9" type="ORF">EHYA_08942</name>
</gene>
<sequence length="300" mass="31710">MSTLETAPAVGETPATAAAAKSGKARKRPSFLLWFAIAWMALVLLGALLSLVASDVFPHGYDKAFGEAKQAPFSSWPEFLGTDGLGRSHLTRLAFGARVSMIVALVSVVVGVLVGGLLGLVAAYFRGVTEMVIDLFSDALLAFPPLILLLALSSVYEPSQTSITAGLAVLTIPGFTRLTKASAIAQSNREYVTVAKAMGAGPGRIIFKELLPNTFPAVMSYSVIVMAVLIVAEGSLSFLGLSIPPPMPSWGGMINSAKDDLSLYPSQVFVPCAVLFLTVFSLNVIGDRLRAKFDVRDTKL</sequence>
<feature type="domain" description="ABC transmembrane type-1" evidence="8">
    <location>
        <begin position="97"/>
        <end position="286"/>
    </location>
</feature>
<evidence type="ECO:0000256" key="6">
    <source>
        <dbReference type="ARBA" id="ARBA00023136"/>
    </source>
</evidence>